<dbReference type="PANTHER" id="PTHR43790">
    <property type="entry name" value="CARBOHYDRATE TRANSPORT ATP-BINDING PROTEIN MG119-RELATED"/>
    <property type="match status" value="1"/>
</dbReference>
<dbReference type="GO" id="GO:0005524">
    <property type="term" value="F:ATP binding"/>
    <property type="evidence" value="ECO:0007669"/>
    <property type="project" value="UniProtKB-KW"/>
</dbReference>
<organism evidence="5">
    <name type="scientific">freshwater metagenome</name>
    <dbReference type="NCBI Taxonomy" id="449393"/>
    <lineage>
        <taxon>unclassified sequences</taxon>
        <taxon>metagenomes</taxon>
        <taxon>ecological metagenomes</taxon>
    </lineage>
</organism>
<evidence type="ECO:0000256" key="2">
    <source>
        <dbReference type="ARBA" id="ARBA00022737"/>
    </source>
</evidence>
<sequence length="153" mass="16468">MLTASLWENALLGHENSLSRGPMIDVESAKKSCREIIERFGVMTPSELVPAFVLSGGNQQKLVVGRNLATAPKVLIAAHPTRGIDVGAQAAVWDEIRRSRDAGMSVLLVSADLEEILGLSDRILVMFDGKISAELDPKKATPQILGKYMTGAQ</sequence>
<keyword evidence="2" id="KW-0677">Repeat</keyword>
<evidence type="ECO:0000256" key="1">
    <source>
        <dbReference type="ARBA" id="ARBA00022448"/>
    </source>
</evidence>
<dbReference type="SUPFAM" id="SSF52540">
    <property type="entry name" value="P-loop containing nucleoside triphosphate hydrolases"/>
    <property type="match status" value="1"/>
</dbReference>
<accession>A0A6J6BE17</accession>
<keyword evidence="4" id="KW-0067">ATP-binding</keyword>
<keyword evidence="3" id="KW-0547">Nucleotide-binding</keyword>
<dbReference type="Gene3D" id="3.40.50.300">
    <property type="entry name" value="P-loop containing nucleotide triphosphate hydrolases"/>
    <property type="match status" value="1"/>
</dbReference>
<evidence type="ECO:0000256" key="3">
    <source>
        <dbReference type="ARBA" id="ARBA00022741"/>
    </source>
</evidence>
<evidence type="ECO:0000313" key="5">
    <source>
        <dbReference type="EMBL" id="CAB4536924.1"/>
    </source>
</evidence>
<name>A0A6J6BE17_9ZZZZ</name>
<dbReference type="PANTHER" id="PTHR43790:SF9">
    <property type="entry name" value="GALACTOFURANOSE TRANSPORTER ATP-BINDING PROTEIN YTFR"/>
    <property type="match status" value="1"/>
</dbReference>
<dbReference type="InterPro" id="IPR027417">
    <property type="entry name" value="P-loop_NTPase"/>
</dbReference>
<dbReference type="InterPro" id="IPR050107">
    <property type="entry name" value="ABC_carbohydrate_import_ATPase"/>
</dbReference>
<dbReference type="AlphaFoldDB" id="A0A6J6BE17"/>
<keyword evidence="1" id="KW-0813">Transport</keyword>
<protein>
    <submittedName>
        <fullName evidence="5">Unannotated protein</fullName>
    </submittedName>
</protein>
<gene>
    <name evidence="5" type="ORF">UFOPK1353_00716</name>
</gene>
<evidence type="ECO:0000256" key="4">
    <source>
        <dbReference type="ARBA" id="ARBA00022840"/>
    </source>
</evidence>
<dbReference type="EMBL" id="CAEZSE010000107">
    <property type="protein sequence ID" value="CAB4536924.1"/>
    <property type="molecule type" value="Genomic_DNA"/>
</dbReference>
<proteinExistence type="predicted"/>
<reference evidence="5" key="1">
    <citation type="submission" date="2020-05" db="EMBL/GenBank/DDBJ databases">
        <authorList>
            <person name="Chiriac C."/>
            <person name="Salcher M."/>
            <person name="Ghai R."/>
            <person name="Kavagutti S V."/>
        </authorList>
    </citation>
    <scope>NUCLEOTIDE SEQUENCE</scope>
</reference>